<name>A0ACC3DY23_9PEZI</name>
<protein>
    <submittedName>
        <fullName evidence="1">Uncharacterized protein</fullName>
    </submittedName>
</protein>
<accession>A0ACC3DY23</accession>
<dbReference type="EMBL" id="JAWDJW010000085">
    <property type="protein sequence ID" value="KAK3081710.1"/>
    <property type="molecule type" value="Genomic_DNA"/>
</dbReference>
<feature type="non-terminal residue" evidence="1">
    <location>
        <position position="82"/>
    </location>
</feature>
<evidence type="ECO:0000313" key="2">
    <source>
        <dbReference type="Proteomes" id="UP001186974"/>
    </source>
</evidence>
<proteinExistence type="predicted"/>
<keyword evidence="2" id="KW-1185">Reference proteome</keyword>
<gene>
    <name evidence="1" type="ORF">LTS18_003608</name>
</gene>
<reference evidence="1" key="1">
    <citation type="submission" date="2024-09" db="EMBL/GenBank/DDBJ databases">
        <title>Black Yeasts Isolated from many extreme environments.</title>
        <authorList>
            <person name="Coleine C."/>
            <person name="Stajich J.E."/>
            <person name="Selbmann L."/>
        </authorList>
    </citation>
    <scope>NUCLEOTIDE SEQUENCE</scope>
    <source>
        <strain evidence="1">CCFEE 5737</strain>
    </source>
</reference>
<evidence type="ECO:0000313" key="1">
    <source>
        <dbReference type="EMBL" id="KAK3081710.1"/>
    </source>
</evidence>
<sequence length="82" mass="9428">MLCGGHAFYCQLARRSTEELVHKSVDPAGSDDFIPDSDADDPGWYEERVLDRVVQFPSPEWDGISDYTKDLIRHMLLVDLTW</sequence>
<organism evidence="1 2">
    <name type="scientific">Coniosporium uncinatum</name>
    <dbReference type="NCBI Taxonomy" id="93489"/>
    <lineage>
        <taxon>Eukaryota</taxon>
        <taxon>Fungi</taxon>
        <taxon>Dikarya</taxon>
        <taxon>Ascomycota</taxon>
        <taxon>Pezizomycotina</taxon>
        <taxon>Dothideomycetes</taxon>
        <taxon>Dothideomycetes incertae sedis</taxon>
        <taxon>Coniosporium</taxon>
    </lineage>
</organism>
<comment type="caution">
    <text evidence="1">The sequence shown here is derived from an EMBL/GenBank/DDBJ whole genome shotgun (WGS) entry which is preliminary data.</text>
</comment>
<dbReference type="Proteomes" id="UP001186974">
    <property type="component" value="Unassembled WGS sequence"/>
</dbReference>